<dbReference type="RefSeq" id="WP_059053438.1">
    <property type="nucleotide sequence ID" value="NZ_JAZHSO010000036.1"/>
</dbReference>
<reference evidence="2 3" key="1">
    <citation type="submission" date="2015-12" db="EMBL/GenBank/DDBJ databases">
        <title>Draft Genome Sequence of Olsenella scatoligenes SK9K4T; a Producer of 3-Methylindole- (skatole) and 4-Methylphenol- (p-cresol) Isolated from Pig Feces.</title>
        <authorList>
            <person name="Li X."/>
            <person name="Borg B."/>
            <person name="Canibe N."/>
        </authorList>
    </citation>
    <scope>NUCLEOTIDE SEQUENCE [LARGE SCALE GENOMIC DNA]</scope>
    <source>
        <strain evidence="2 3">SK9K4</strain>
    </source>
</reference>
<proteinExistence type="predicted"/>
<evidence type="ECO:0000313" key="3">
    <source>
        <dbReference type="Proteomes" id="UP000054078"/>
    </source>
</evidence>
<evidence type="ECO:0000259" key="1">
    <source>
        <dbReference type="Pfam" id="PF02559"/>
    </source>
</evidence>
<comment type="caution">
    <text evidence="2">The sequence shown here is derived from an EMBL/GenBank/DDBJ whole genome shotgun (WGS) entry which is preliminary data.</text>
</comment>
<accession>A0A124EH22</accession>
<organism evidence="2 3">
    <name type="scientific">Tractidigestivibacter scatoligenes</name>
    <name type="common">Olsenella scatoligenes</name>
    <dbReference type="NCBI Taxonomy" id="1299998"/>
    <lineage>
        <taxon>Bacteria</taxon>
        <taxon>Bacillati</taxon>
        <taxon>Actinomycetota</taxon>
        <taxon>Coriobacteriia</taxon>
        <taxon>Coriobacteriales</taxon>
        <taxon>Atopobiaceae</taxon>
        <taxon>Tractidigestivibacter</taxon>
    </lineage>
</organism>
<dbReference type="Proteomes" id="UP000054078">
    <property type="component" value="Unassembled WGS sequence"/>
</dbReference>
<evidence type="ECO:0000313" key="2">
    <source>
        <dbReference type="EMBL" id="KUH59294.1"/>
    </source>
</evidence>
<dbReference type="InterPro" id="IPR003711">
    <property type="entry name" value="CarD-like/TRCF_RID"/>
</dbReference>
<dbReference type="EMBL" id="LOJF01000001">
    <property type="protein sequence ID" value="KUH59294.1"/>
    <property type="molecule type" value="Genomic_DNA"/>
</dbReference>
<dbReference type="OrthoDB" id="9786074at2"/>
<gene>
    <name evidence="2" type="ORF">AUL39_02915</name>
</gene>
<dbReference type="Gene3D" id="2.40.10.170">
    <property type="match status" value="1"/>
</dbReference>
<keyword evidence="3" id="KW-1185">Reference proteome</keyword>
<dbReference type="AlphaFoldDB" id="A0A124EH22"/>
<sequence length="166" mass="18767">MYEIGEYVVHPGQGVCRVEDVTDGPTPCYQLMPVGERHPMRISYPVSSESRLRPVLSAEEARAIIDEYPTMEVESYSEHSGTLEEQHFKDEIRRGSCQDSVRIVKTFRERIDEVKARNKKPPVAFDRILKLATARSLQELSVALDTTPEDVQALFEGALDAADEEN</sequence>
<dbReference type="STRING" id="1299998.AUL39_02915"/>
<dbReference type="Pfam" id="PF02559">
    <property type="entry name" value="CarD_TRCF_RID"/>
    <property type="match status" value="1"/>
</dbReference>
<name>A0A124EH22_TRASO</name>
<protein>
    <submittedName>
        <fullName evidence="2">CarD family transcriptional regulator</fullName>
    </submittedName>
</protein>
<dbReference type="Gene3D" id="1.20.58.1290">
    <property type="entry name" value="CarD-like, C-terminal domain"/>
    <property type="match status" value="1"/>
</dbReference>
<feature type="domain" description="CarD-like/TRCF RNAP-interacting" evidence="1">
    <location>
        <begin position="2"/>
        <end position="55"/>
    </location>
</feature>
<dbReference type="InterPro" id="IPR042215">
    <property type="entry name" value="CarD-like_C"/>
</dbReference>